<sequence>MFHRYEGPAWEERFLPRLTSKQVKELPKEEALVILPVGAVEQHGPHLPVMTDTLIAEATLTLTLEKLDANAQVWMLPPVSYGKSNEHLGLPGTISLSAATLQGIITDIADSLHLSGFGKMLLFNTHGGNTDLLNILSRDIRIKNGMTVFYLSPGSLGGAEDLISPEELEYGIHGGDYETSVVKAIKPGWVQDEFAVKEIPDMSRYEFLTLEGKIRFAWRMADISASGIAGDATLATPEKGRIIMDRVSDKLAQALKELCKFQVSDVRK</sequence>
<evidence type="ECO:0000313" key="6">
    <source>
        <dbReference type="EMBL" id="MFC5468002.1"/>
    </source>
</evidence>
<keyword evidence="7" id="KW-1185">Reference proteome</keyword>
<keyword evidence="3" id="KW-0378">Hydrolase</keyword>
<dbReference type="PANTHER" id="PTHR35005:SF1">
    <property type="entry name" value="2-AMINO-5-FORMYLAMINO-6-RIBOSYLAMINOPYRIMIDIN-4(3H)-ONE 5'-MONOPHOSPHATE DEFORMYLASE"/>
    <property type="match status" value="1"/>
</dbReference>
<dbReference type="Gene3D" id="3.40.50.10310">
    <property type="entry name" value="Creatininase"/>
    <property type="match status" value="1"/>
</dbReference>
<dbReference type="Proteomes" id="UP001596105">
    <property type="component" value="Unassembled WGS sequence"/>
</dbReference>
<dbReference type="RefSeq" id="WP_209743593.1">
    <property type="nucleotide sequence ID" value="NZ_JBHSMH010000005.1"/>
</dbReference>
<evidence type="ECO:0000256" key="4">
    <source>
        <dbReference type="ARBA" id="ARBA00022833"/>
    </source>
</evidence>
<evidence type="ECO:0000313" key="7">
    <source>
        <dbReference type="Proteomes" id="UP001596105"/>
    </source>
</evidence>
<evidence type="ECO:0000256" key="1">
    <source>
        <dbReference type="ARBA" id="ARBA00001947"/>
    </source>
</evidence>
<protein>
    <submittedName>
        <fullName evidence="6">Creatininase family protein</fullName>
    </submittedName>
</protein>
<keyword evidence="4" id="KW-0862">Zinc</keyword>
<organism evidence="6 7">
    <name type="scientific">Cohnella suwonensis</name>
    <dbReference type="NCBI Taxonomy" id="696072"/>
    <lineage>
        <taxon>Bacteria</taxon>
        <taxon>Bacillati</taxon>
        <taxon>Bacillota</taxon>
        <taxon>Bacilli</taxon>
        <taxon>Bacillales</taxon>
        <taxon>Paenibacillaceae</taxon>
        <taxon>Cohnella</taxon>
    </lineage>
</organism>
<dbReference type="Pfam" id="PF02633">
    <property type="entry name" value="Creatininase"/>
    <property type="match status" value="1"/>
</dbReference>
<dbReference type="PANTHER" id="PTHR35005">
    <property type="entry name" value="3-DEHYDRO-SCYLLO-INOSOSE HYDROLASE"/>
    <property type="match status" value="1"/>
</dbReference>
<evidence type="ECO:0000256" key="3">
    <source>
        <dbReference type="ARBA" id="ARBA00022801"/>
    </source>
</evidence>
<comment type="similarity">
    <text evidence="5">Belongs to the creatininase superfamily.</text>
</comment>
<comment type="cofactor">
    <cofactor evidence="1">
        <name>Zn(2+)</name>
        <dbReference type="ChEBI" id="CHEBI:29105"/>
    </cofactor>
</comment>
<dbReference type="SUPFAM" id="SSF102215">
    <property type="entry name" value="Creatininase"/>
    <property type="match status" value="1"/>
</dbReference>
<dbReference type="InterPro" id="IPR003785">
    <property type="entry name" value="Creatininase/forma_Hydrolase"/>
</dbReference>
<proteinExistence type="inferred from homology"/>
<evidence type="ECO:0000256" key="5">
    <source>
        <dbReference type="ARBA" id="ARBA00024029"/>
    </source>
</evidence>
<name>A0ABW0LSM6_9BACL</name>
<keyword evidence="2" id="KW-0479">Metal-binding</keyword>
<gene>
    <name evidence="6" type="ORF">ACFPPD_04665</name>
</gene>
<accession>A0ABW0LSM6</accession>
<dbReference type="EMBL" id="JBHSMH010000005">
    <property type="protein sequence ID" value="MFC5468002.1"/>
    <property type="molecule type" value="Genomic_DNA"/>
</dbReference>
<evidence type="ECO:0000256" key="2">
    <source>
        <dbReference type="ARBA" id="ARBA00022723"/>
    </source>
</evidence>
<reference evidence="7" key="1">
    <citation type="journal article" date="2019" name="Int. J. Syst. Evol. Microbiol.">
        <title>The Global Catalogue of Microorganisms (GCM) 10K type strain sequencing project: providing services to taxonomists for standard genome sequencing and annotation.</title>
        <authorList>
            <consortium name="The Broad Institute Genomics Platform"/>
            <consortium name="The Broad Institute Genome Sequencing Center for Infectious Disease"/>
            <person name="Wu L."/>
            <person name="Ma J."/>
        </authorList>
    </citation>
    <scope>NUCLEOTIDE SEQUENCE [LARGE SCALE GENOMIC DNA]</scope>
    <source>
        <strain evidence="7">CCUG 57113</strain>
    </source>
</reference>
<dbReference type="InterPro" id="IPR024087">
    <property type="entry name" value="Creatininase-like_sf"/>
</dbReference>
<comment type="caution">
    <text evidence="6">The sequence shown here is derived from an EMBL/GenBank/DDBJ whole genome shotgun (WGS) entry which is preliminary data.</text>
</comment>